<dbReference type="NCBIfam" id="TIGR00756">
    <property type="entry name" value="PPR"/>
    <property type="match status" value="6"/>
</dbReference>
<dbReference type="PROSITE" id="PS51375">
    <property type="entry name" value="PPR"/>
    <property type="match status" value="6"/>
</dbReference>
<dbReference type="Pfam" id="PF13041">
    <property type="entry name" value="PPR_2"/>
    <property type="match status" value="2"/>
</dbReference>
<gene>
    <name evidence="6" type="ORF">B456_004G194300</name>
    <name evidence="7" type="ORF">Gorai_015133</name>
</gene>
<dbReference type="KEGG" id="gra:105792024"/>
<dbReference type="SUPFAM" id="SSF48452">
    <property type="entry name" value="TPR-like"/>
    <property type="match status" value="1"/>
</dbReference>
<feature type="domain" description="DYW" evidence="5">
    <location>
        <begin position="595"/>
        <end position="687"/>
    </location>
</feature>
<feature type="repeat" description="PPR" evidence="3">
    <location>
        <begin position="380"/>
        <end position="414"/>
    </location>
</feature>
<dbReference type="Pfam" id="PF14432">
    <property type="entry name" value="DYW_deaminase"/>
    <property type="match status" value="1"/>
</dbReference>
<dbReference type="Pfam" id="PF01535">
    <property type="entry name" value="PPR"/>
    <property type="match status" value="6"/>
</dbReference>
<evidence type="ECO:0000313" key="6">
    <source>
        <dbReference type="EMBL" id="KJB25486.1"/>
    </source>
</evidence>
<dbReference type="AlphaFoldDB" id="A0A0D2R7M7"/>
<evidence type="ECO:0000256" key="1">
    <source>
        <dbReference type="ARBA" id="ARBA00006643"/>
    </source>
</evidence>
<evidence type="ECO:0000313" key="9">
    <source>
        <dbReference type="Proteomes" id="UP000593578"/>
    </source>
</evidence>
<evidence type="ECO:0000256" key="2">
    <source>
        <dbReference type="ARBA" id="ARBA00022737"/>
    </source>
</evidence>
<dbReference type="eggNOG" id="KOG4197">
    <property type="taxonomic scope" value="Eukaryota"/>
</dbReference>
<dbReference type="Gene3D" id="1.25.40.10">
    <property type="entry name" value="Tetratricopeptide repeat domain"/>
    <property type="match status" value="3"/>
</dbReference>
<dbReference type="Pfam" id="PF20431">
    <property type="entry name" value="E_motif"/>
    <property type="match status" value="1"/>
</dbReference>
<feature type="compositionally biased region" description="Polar residues" evidence="4">
    <location>
        <begin position="59"/>
        <end position="73"/>
    </location>
</feature>
<sequence length="687" mass="77393">MYHYLRNRRNQRHFPFPFIENFLPTKHCNWPFSTFTVQTPNANPNFEAVPSNFHAHSPQRPNLLSTHNLTSTHPAAPSLDKSPPFDQNSLNDIISSNKIITSYIRSGDLSSALRVFGNMTVKTTVTWNAMLAGYSRKPGKLTEAQKLFDQIPEKDTVSYNIMLAGYVQNSDMETVWSFFNSMPSKDIASWNTMISGFAQKGAMAKARELFLAMPAKNSVTWSAMISGYVECGALELAEEFFEFAAVKSVVAWTAMISGYLKFGKIKKAERLFKEMPVKNLVTWNAMIAGYVENCRAEDGLKIFRIMLRYGIRPNHSSLSSVLLGCSELSALQLGKQVHQLVCKSLLRDDTTACTSLISMYCKCGVLDDAWKLFLETKSKDIVSWNAMISGYAQHGAGEKALHLFEEMRGEGIKPDWITFVAVLLACNHAGLVDIGVRYFDSMVKDYGVEPRPDHYTCMVDLLGRAGKLVEAVDLIKKMPFKPHSAIFGTLLGACRIHKNLELAEFAAQNLLNLDPQSAAGYVQLANVYAATNKWDHVARVRRSMKDNKVVKTPGYSWIEIKNTVHEFRSGDRVHPELASIHEKLNELEKKMKLAGYVPDLESALHDVGEEQKEQLLLWHSEKLAIAFGLIVVPYGTPIRVFKNLRVCGDCHRAIKYISAIERREIILRDTVRFHHFMGGCCSCGDYW</sequence>
<dbReference type="OMA" id="CILFGEM"/>
<proteinExistence type="inferred from homology"/>
<dbReference type="STRING" id="29730.A0A0D2R7M7"/>
<feature type="repeat" description="PPR" evidence="3">
    <location>
        <begin position="279"/>
        <end position="313"/>
    </location>
</feature>
<evidence type="ECO:0000313" key="7">
    <source>
        <dbReference type="EMBL" id="MBA0584313.1"/>
    </source>
</evidence>
<evidence type="ECO:0000256" key="3">
    <source>
        <dbReference type="PROSITE-ProRule" id="PRU00708"/>
    </source>
</evidence>
<dbReference type="PANTHER" id="PTHR47926:SF410">
    <property type="entry name" value="(WILD MALAYSIAN BANANA) HYPOTHETICAL PROTEIN"/>
    <property type="match status" value="1"/>
</dbReference>
<evidence type="ECO:0000313" key="8">
    <source>
        <dbReference type="Proteomes" id="UP000032304"/>
    </source>
</evidence>
<dbReference type="GO" id="GO:0009451">
    <property type="term" value="P:RNA modification"/>
    <property type="evidence" value="ECO:0007669"/>
    <property type="project" value="InterPro"/>
</dbReference>
<dbReference type="Proteomes" id="UP000593578">
    <property type="component" value="Unassembled WGS sequence"/>
</dbReference>
<feature type="repeat" description="PPR" evidence="3">
    <location>
        <begin position="186"/>
        <end position="220"/>
    </location>
</feature>
<feature type="repeat" description="PPR" evidence="3">
    <location>
        <begin position="349"/>
        <end position="379"/>
    </location>
</feature>
<dbReference type="GO" id="GO:0003723">
    <property type="term" value="F:RNA binding"/>
    <property type="evidence" value="ECO:0007669"/>
    <property type="project" value="InterPro"/>
</dbReference>
<dbReference type="InterPro" id="IPR046848">
    <property type="entry name" value="E_motif"/>
</dbReference>
<dbReference type="PANTHER" id="PTHR47926">
    <property type="entry name" value="PENTATRICOPEPTIDE REPEAT-CONTAINING PROTEIN"/>
    <property type="match status" value="1"/>
</dbReference>
<reference evidence="7" key="3">
    <citation type="submission" date="2020-04" db="EMBL/GenBank/DDBJ databases">
        <authorList>
            <person name="Grover C.E."/>
            <person name="Arick M.A. II"/>
            <person name="Thrash A."/>
            <person name="Conover J.L."/>
            <person name="Sanders W.S."/>
            <person name="Peterson D.G."/>
            <person name="Scheffler J.A."/>
            <person name="Scheffler B.E."/>
            <person name="Wendel J.F."/>
        </authorList>
    </citation>
    <scope>NUCLEOTIDE SEQUENCE</scope>
    <source>
        <strain evidence="7">8</strain>
        <tissue evidence="7">Leaf</tissue>
    </source>
</reference>
<dbReference type="InterPro" id="IPR046960">
    <property type="entry name" value="PPR_At4g14850-like_plant"/>
</dbReference>
<dbReference type="FunFam" id="1.25.40.10:FF:001074">
    <property type="entry name" value="Pentatricopeptide repeat-containing protein, mitochondrial"/>
    <property type="match status" value="1"/>
</dbReference>
<dbReference type="GO" id="GO:0008270">
    <property type="term" value="F:zinc ion binding"/>
    <property type="evidence" value="ECO:0007669"/>
    <property type="project" value="InterPro"/>
</dbReference>
<protein>
    <recommendedName>
        <fullName evidence="5">DYW domain-containing protein</fullName>
    </recommendedName>
</protein>
<dbReference type="EMBL" id="CM001743">
    <property type="protein sequence ID" value="KJB25486.1"/>
    <property type="molecule type" value="Genomic_DNA"/>
</dbReference>
<dbReference type="FunFam" id="1.25.40.10:FF:000553">
    <property type="entry name" value="Pentatricopeptide repeat-containing protein, mitochondrial"/>
    <property type="match status" value="1"/>
</dbReference>
<dbReference type="InterPro" id="IPR032867">
    <property type="entry name" value="DYW_dom"/>
</dbReference>
<keyword evidence="2" id="KW-0677">Repeat</keyword>
<feature type="repeat" description="PPR" evidence="3">
    <location>
        <begin position="123"/>
        <end position="158"/>
    </location>
</feature>
<dbReference type="EMBL" id="JABEZZ010000004">
    <property type="protein sequence ID" value="MBA0584313.1"/>
    <property type="molecule type" value="Genomic_DNA"/>
</dbReference>
<dbReference type="Gramene" id="KJB25486">
    <property type="protein sequence ID" value="KJB25486"/>
    <property type="gene ID" value="B456_004G194300"/>
</dbReference>
<reference evidence="6 8" key="1">
    <citation type="journal article" date="2012" name="Nature">
        <title>Repeated polyploidization of Gossypium genomes and the evolution of spinnable cotton fibres.</title>
        <authorList>
            <person name="Paterson A.H."/>
            <person name="Wendel J.F."/>
            <person name="Gundlach H."/>
            <person name="Guo H."/>
            <person name="Jenkins J."/>
            <person name="Jin D."/>
            <person name="Llewellyn D."/>
            <person name="Showmaker K.C."/>
            <person name="Shu S."/>
            <person name="Udall J."/>
            <person name="Yoo M.J."/>
            <person name="Byers R."/>
            <person name="Chen W."/>
            <person name="Doron-Faigenboim A."/>
            <person name="Duke M.V."/>
            <person name="Gong L."/>
            <person name="Grimwood J."/>
            <person name="Grover C."/>
            <person name="Grupp K."/>
            <person name="Hu G."/>
            <person name="Lee T.H."/>
            <person name="Li J."/>
            <person name="Lin L."/>
            <person name="Liu T."/>
            <person name="Marler B.S."/>
            <person name="Page J.T."/>
            <person name="Roberts A.W."/>
            <person name="Romanel E."/>
            <person name="Sanders W.S."/>
            <person name="Szadkowski E."/>
            <person name="Tan X."/>
            <person name="Tang H."/>
            <person name="Xu C."/>
            <person name="Wang J."/>
            <person name="Wang Z."/>
            <person name="Zhang D."/>
            <person name="Zhang L."/>
            <person name="Ashrafi H."/>
            <person name="Bedon F."/>
            <person name="Bowers J.E."/>
            <person name="Brubaker C.L."/>
            <person name="Chee P.W."/>
            <person name="Das S."/>
            <person name="Gingle A.R."/>
            <person name="Haigler C.H."/>
            <person name="Harker D."/>
            <person name="Hoffmann L.V."/>
            <person name="Hovav R."/>
            <person name="Jones D.C."/>
            <person name="Lemke C."/>
            <person name="Mansoor S."/>
            <person name="ur Rahman M."/>
            <person name="Rainville L.N."/>
            <person name="Rambani A."/>
            <person name="Reddy U.K."/>
            <person name="Rong J.K."/>
            <person name="Saranga Y."/>
            <person name="Scheffler B.E."/>
            <person name="Scheffler J.A."/>
            <person name="Stelly D.M."/>
            <person name="Triplett B.A."/>
            <person name="Van Deynze A."/>
            <person name="Vaslin M.F."/>
            <person name="Waghmare V.N."/>
            <person name="Walford S.A."/>
            <person name="Wright R.J."/>
            <person name="Zaki E.A."/>
            <person name="Zhang T."/>
            <person name="Dennis E.S."/>
            <person name="Mayer K.F."/>
            <person name="Peterson D.G."/>
            <person name="Rokhsar D.S."/>
            <person name="Wang X."/>
            <person name="Schmutz J."/>
        </authorList>
    </citation>
    <scope>NUCLEOTIDE SEQUENCE [LARGE SCALE GENOMIC DNA]</scope>
</reference>
<dbReference type="OrthoDB" id="185373at2759"/>
<name>A0A0D2R7M7_GOSRA</name>
<dbReference type="InterPro" id="IPR002885">
    <property type="entry name" value="PPR_rpt"/>
</dbReference>
<organism evidence="6 8">
    <name type="scientific">Gossypium raimondii</name>
    <name type="common">Peruvian cotton</name>
    <name type="synonym">Gossypium klotzschianum subsp. raimondii</name>
    <dbReference type="NCBI Taxonomy" id="29730"/>
    <lineage>
        <taxon>Eukaryota</taxon>
        <taxon>Viridiplantae</taxon>
        <taxon>Streptophyta</taxon>
        <taxon>Embryophyta</taxon>
        <taxon>Tracheophyta</taxon>
        <taxon>Spermatophyta</taxon>
        <taxon>Magnoliopsida</taxon>
        <taxon>eudicotyledons</taxon>
        <taxon>Gunneridae</taxon>
        <taxon>Pentapetalae</taxon>
        <taxon>rosids</taxon>
        <taxon>malvids</taxon>
        <taxon>Malvales</taxon>
        <taxon>Malvaceae</taxon>
        <taxon>Malvoideae</taxon>
        <taxon>Gossypium</taxon>
    </lineage>
</organism>
<comment type="similarity">
    <text evidence="1">Belongs to the PPR family. PCMP-H subfamily.</text>
</comment>
<feature type="region of interest" description="Disordered" evidence="4">
    <location>
        <begin position="52"/>
        <end position="83"/>
    </location>
</feature>
<feature type="repeat" description="PPR" evidence="3">
    <location>
        <begin position="248"/>
        <end position="278"/>
    </location>
</feature>
<dbReference type="Proteomes" id="UP000032304">
    <property type="component" value="Chromosome 4"/>
</dbReference>
<dbReference type="InterPro" id="IPR011990">
    <property type="entry name" value="TPR-like_helical_dom_sf"/>
</dbReference>
<evidence type="ECO:0000256" key="4">
    <source>
        <dbReference type="SAM" id="MobiDB-lite"/>
    </source>
</evidence>
<reference evidence="7 9" key="2">
    <citation type="journal article" date="2019" name="Genome Biol. Evol.">
        <title>Insights into the evolution of the New World diploid cottons (Gossypium, subgenus Houzingenia) based on genome sequencing.</title>
        <authorList>
            <person name="Grover C.E."/>
            <person name="Arick M.A. 2nd"/>
            <person name="Thrash A."/>
            <person name="Conover J.L."/>
            <person name="Sanders W.S."/>
            <person name="Peterson D.G."/>
            <person name="Frelichowski J.E."/>
            <person name="Scheffler J.A."/>
            <person name="Scheffler B.E."/>
            <person name="Wendel J.F."/>
        </authorList>
    </citation>
    <scope>NUCLEOTIDE SEQUENCE [LARGE SCALE GENOMIC DNA]</scope>
    <source>
        <strain evidence="7">8</strain>
        <tissue evidence="7">Leaf</tissue>
    </source>
</reference>
<dbReference type="FunFam" id="1.25.40.10:FF:000144">
    <property type="entry name" value="Pentatricopeptide repeat-containing protein, mitochondrial"/>
    <property type="match status" value="1"/>
</dbReference>
<dbReference type="FunFam" id="1.25.40.10:FF:001531">
    <property type="entry name" value="Pentatricopeptide repeat-containing protein At4g16835, mitochondrial"/>
    <property type="match status" value="1"/>
</dbReference>
<evidence type="ECO:0000259" key="5">
    <source>
        <dbReference type="Pfam" id="PF14432"/>
    </source>
</evidence>
<keyword evidence="8" id="KW-1185">Reference proteome</keyword>
<accession>A0A0D2R7M7</accession>